<feature type="modified residue" description="ADP-ribosylarginine; by dinitrogenase reductase ADP-ribosyltransferase" evidence="13 14">
    <location>
        <position position="101"/>
    </location>
</feature>
<keyword evidence="8 13" id="KW-0560">Oxidoreductase</keyword>
<keyword evidence="9 13" id="KW-0408">Iron</keyword>
<evidence type="ECO:0000256" key="11">
    <source>
        <dbReference type="ARBA" id="ARBA00023231"/>
    </source>
</evidence>
<dbReference type="GO" id="GO:0046872">
    <property type="term" value="F:metal ion binding"/>
    <property type="evidence" value="ECO:0007669"/>
    <property type="project" value="UniProtKB-KW"/>
</dbReference>
<dbReference type="Pfam" id="PF00142">
    <property type="entry name" value="Fer4_NifH"/>
    <property type="match status" value="1"/>
</dbReference>
<dbReference type="PROSITE" id="PS00746">
    <property type="entry name" value="NIFH_FRXC_1"/>
    <property type="match status" value="1"/>
</dbReference>
<dbReference type="InterPro" id="IPR027417">
    <property type="entry name" value="P-loop_NTPase"/>
</dbReference>
<accession>A0A0G4K0Z3</accession>
<comment type="subunit">
    <text evidence="2 13">Homodimer.</text>
</comment>
<keyword evidence="6 13" id="KW-0013">ADP-ribosylation</keyword>
<keyword evidence="3 13" id="KW-0004">4Fe-4S</keyword>
<sequence length="294" mass="31904">MAIRQCAIYGKGGIGKSTTTQNLVAALAELGKKVMIIGCDPKADSTRLILHAKAQNTIMEMAAEMGSVEDLELEDVLQVGYGGVRCAESGGPEPGVGCAGRGVITAINFLEEEGAYEDDLDFVFYDVLGDVVCGGFAMPIRENKAQEIYIVCSGEMMAMYAANNICKGIVKYAKSGKVRLGGLICNSRQTDREDELIIALAEKLGTQMIHFVPRDNIVQRAEIRRMTVIEYDPTCKQADEYRTLANKIVNNTKMVVPTPVTMDELEALLMEFGILNEEDEAIIGKTAAEEAQSA</sequence>
<evidence type="ECO:0000256" key="5">
    <source>
        <dbReference type="ARBA" id="ARBA00022741"/>
    </source>
</evidence>
<name>A0A0G4K0Z3_9GAMM</name>
<dbReference type="GO" id="GO:0016163">
    <property type="term" value="F:nitrogenase activity"/>
    <property type="evidence" value="ECO:0007669"/>
    <property type="project" value="UniProtKB-UniRule"/>
</dbReference>
<dbReference type="HAMAP" id="MF_00533">
    <property type="entry name" value="NifH"/>
    <property type="match status" value="1"/>
</dbReference>
<dbReference type="KEGG" id="bgj:AWC36_07245"/>
<keyword evidence="4 13" id="KW-0479">Metal-binding</keyword>
<dbReference type="OrthoDB" id="9815116at2"/>
<keyword evidence="11 13" id="KW-0535">Nitrogen fixation</keyword>
<keyword evidence="5 13" id="KW-0547">Nucleotide-binding</keyword>
<dbReference type="Proteomes" id="UP000285972">
    <property type="component" value="Unassembled WGS sequence"/>
</dbReference>
<dbReference type="PROSITE" id="PS51026">
    <property type="entry name" value="NIFH_FRXC_3"/>
    <property type="match status" value="1"/>
</dbReference>
<comment type="cofactor">
    <cofactor evidence="13">
        <name>[4Fe-4S] cluster</name>
        <dbReference type="ChEBI" id="CHEBI:49883"/>
    </cofactor>
    <text evidence="13">Binds 1 [4Fe-4S] cluster per dimer.</text>
</comment>
<dbReference type="STRING" id="1109412.BN1221_04076"/>
<evidence type="ECO:0000256" key="3">
    <source>
        <dbReference type="ARBA" id="ARBA00022485"/>
    </source>
</evidence>
<protein>
    <recommendedName>
        <fullName evidence="13">Nitrogenase iron protein</fullName>
        <ecNumber evidence="13">1.18.6.1</ecNumber>
    </recommendedName>
    <alternativeName>
        <fullName evidence="13">Nitrogenase Fe protein</fullName>
    </alternativeName>
    <alternativeName>
        <fullName evidence="13">Nitrogenase component II</fullName>
    </alternativeName>
    <alternativeName>
        <fullName evidence="13">Nitrogenase reductase</fullName>
    </alternativeName>
</protein>
<evidence type="ECO:0000256" key="14">
    <source>
        <dbReference type="PIRSR" id="PIRSR605977-50"/>
    </source>
</evidence>
<evidence type="ECO:0000313" key="17">
    <source>
        <dbReference type="EMBL" id="RLM28074.1"/>
    </source>
</evidence>
<dbReference type="FunFam" id="3.40.50.300:FF:001379">
    <property type="entry name" value="Nitrogenase iron protein 1"/>
    <property type="match status" value="1"/>
</dbReference>
<reference evidence="17 19" key="3">
    <citation type="submission" date="2016-09" db="EMBL/GenBank/DDBJ databases">
        <authorList>
            <person name="Doonan J."/>
            <person name="Pachebat J.A."/>
            <person name="Golyshin P.N."/>
            <person name="Denman S."/>
            <person name="Mcdonald J.E."/>
        </authorList>
    </citation>
    <scope>NUCLEOTIDE SEQUENCE [LARGE SCALE GENOMIC DNA]</scope>
    <source>
        <strain evidence="17 19">FRB141</strain>
    </source>
</reference>
<comment type="PTM">
    <text evidence="14">The reversible ADP-ribosylation of Arg inactivates the nitrogenase reductase and regulates nitrogenase activity.</text>
</comment>
<evidence type="ECO:0000256" key="13">
    <source>
        <dbReference type="HAMAP-Rule" id="MF_00533"/>
    </source>
</evidence>
<comment type="function">
    <text evidence="13">The key enzymatic reactions in nitrogen fixation are catalyzed by the nitrogenase complex, which has 2 components: the iron protein and the molybdenum-iron protein.</text>
</comment>
<dbReference type="InterPro" id="IPR030655">
    <property type="entry name" value="NifH/chlL_CS"/>
</dbReference>
<evidence type="ECO:0000256" key="1">
    <source>
        <dbReference type="ARBA" id="ARBA00005504"/>
    </source>
</evidence>
<dbReference type="Gene3D" id="3.40.50.300">
    <property type="entry name" value="P-loop containing nucleotide triphosphate hydrolases"/>
    <property type="match status" value="1"/>
</dbReference>
<dbReference type="EC" id="1.18.6.1" evidence="13"/>
<evidence type="ECO:0000256" key="2">
    <source>
        <dbReference type="ARBA" id="ARBA00011738"/>
    </source>
</evidence>
<comment type="PTM">
    <text evidence="13">The reversible ADP-ribosylation of Arg-101 inactivates the nitrogenase reductase and regulates nitrogenase activity.</text>
</comment>
<dbReference type="Proteomes" id="UP000044377">
    <property type="component" value="Unassembled WGS sequence"/>
</dbReference>
<dbReference type="GO" id="GO:0051539">
    <property type="term" value="F:4 iron, 4 sulfur cluster binding"/>
    <property type="evidence" value="ECO:0007669"/>
    <property type="project" value="UniProtKB-KW"/>
</dbReference>
<comment type="catalytic activity">
    <reaction evidence="12 13">
        <text>N2 + 8 reduced [2Fe-2S]-[ferredoxin] + 16 ATP + 16 H2O = H2 + 8 oxidized [2Fe-2S]-[ferredoxin] + 2 NH4(+) + 16 ADP + 16 phosphate + 6 H(+)</text>
        <dbReference type="Rhea" id="RHEA:21448"/>
        <dbReference type="Rhea" id="RHEA-COMP:10000"/>
        <dbReference type="Rhea" id="RHEA-COMP:10001"/>
        <dbReference type="ChEBI" id="CHEBI:15377"/>
        <dbReference type="ChEBI" id="CHEBI:15378"/>
        <dbReference type="ChEBI" id="CHEBI:17997"/>
        <dbReference type="ChEBI" id="CHEBI:18276"/>
        <dbReference type="ChEBI" id="CHEBI:28938"/>
        <dbReference type="ChEBI" id="CHEBI:30616"/>
        <dbReference type="ChEBI" id="CHEBI:33737"/>
        <dbReference type="ChEBI" id="CHEBI:33738"/>
        <dbReference type="ChEBI" id="CHEBI:43474"/>
        <dbReference type="ChEBI" id="CHEBI:456216"/>
        <dbReference type="EC" id="1.18.6.1"/>
    </reaction>
</comment>
<keyword evidence="18" id="KW-1185">Reference proteome</keyword>
<evidence type="ECO:0000313" key="19">
    <source>
        <dbReference type="Proteomes" id="UP000285972"/>
    </source>
</evidence>
<comment type="similarity">
    <text evidence="1 13 15">Belongs to the NifH/BchL/ChlL family.</text>
</comment>
<keyword evidence="7 13" id="KW-0067">ATP-binding</keyword>
<evidence type="ECO:0000256" key="10">
    <source>
        <dbReference type="ARBA" id="ARBA00023014"/>
    </source>
</evidence>
<dbReference type="InterPro" id="IPR005977">
    <property type="entry name" value="Nitrogenase_Fe_NifH"/>
</dbReference>
<dbReference type="CDD" id="cd02040">
    <property type="entry name" value="NifH"/>
    <property type="match status" value="1"/>
</dbReference>
<dbReference type="PIRSF" id="PIRSF000363">
    <property type="entry name" value="Nitrogenase_iron"/>
    <property type="match status" value="1"/>
</dbReference>
<evidence type="ECO:0000313" key="16">
    <source>
        <dbReference type="EMBL" id="CPR19998.1"/>
    </source>
</evidence>
<feature type="binding site" evidence="13">
    <location>
        <position position="133"/>
    </location>
    <ligand>
        <name>[4Fe-4S] cluster</name>
        <dbReference type="ChEBI" id="CHEBI:49883"/>
        <note>ligand shared between dimeric partners</note>
    </ligand>
</feature>
<dbReference type="PANTHER" id="PTHR42864">
    <property type="entry name" value="LIGHT-INDEPENDENT PROTOCHLOROPHYLLIDE REDUCTASE IRON-SULFUR ATP-BINDING PROTEIN"/>
    <property type="match status" value="1"/>
</dbReference>
<dbReference type="AlphaFoldDB" id="A0A0G4K0Z3"/>
<gene>
    <name evidence="13" type="primary">nifH</name>
    <name evidence="17" type="ORF">BIY26_05090</name>
    <name evidence="16" type="ORF">BN1221_04076</name>
</gene>
<dbReference type="RefSeq" id="WP_048638817.1">
    <property type="nucleotide sequence ID" value="NZ_CGIG01000001.1"/>
</dbReference>
<reference evidence="18" key="1">
    <citation type="submission" date="2015-01" db="EMBL/GenBank/DDBJ databases">
        <authorList>
            <person name="Paterson Steve"/>
        </authorList>
    </citation>
    <scope>NUCLEOTIDE SEQUENCE [LARGE SCALE GENOMIC DNA]</scope>
    <source>
        <strain evidence="18">OBR1</strain>
    </source>
</reference>
<dbReference type="NCBIfam" id="TIGR01287">
    <property type="entry name" value="nifH"/>
    <property type="match status" value="1"/>
</dbReference>
<evidence type="ECO:0000313" key="18">
    <source>
        <dbReference type="Proteomes" id="UP000044377"/>
    </source>
</evidence>
<proteinExistence type="inferred from homology"/>
<evidence type="ECO:0000256" key="12">
    <source>
        <dbReference type="ARBA" id="ARBA00047967"/>
    </source>
</evidence>
<feature type="binding site" evidence="13">
    <location>
        <begin position="10"/>
        <end position="17"/>
    </location>
    <ligand>
        <name>ATP</name>
        <dbReference type="ChEBI" id="CHEBI:30616"/>
    </ligand>
</feature>
<dbReference type="PANTHER" id="PTHR42864:SF2">
    <property type="entry name" value="LIGHT-INDEPENDENT PROTOCHLOROPHYLLIDE REDUCTASE IRON-SULFUR ATP-BINDING PROTEIN"/>
    <property type="match status" value="1"/>
</dbReference>
<evidence type="ECO:0000256" key="8">
    <source>
        <dbReference type="ARBA" id="ARBA00023002"/>
    </source>
</evidence>
<dbReference type="GeneID" id="70906580"/>
<reference evidence="16" key="2">
    <citation type="submission" date="2015-01" db="EMBL/GenBank/DDBJ databases">
        <authorList>
            <person name="Xiang T."/>
            <person name="Song Y."/>
            <person name="Huang L."/>
            <person name="Wang B."/>
            <person name="Wu P."/>
        </authorList>
    </citation>
    <scope>NUCLEOTIDE SEQUENCE [LARGE SCALE GENOMIC DNA]</scope>
    <source>
        <strain evidence="16">OBR1</strain>
    </source>
</reference>
<dbReference type="EMBL" id="CGIG01000001">
    <property type="protein sequence ID" value="CPR19998.1"/>
    <property type="molecule type" value="Genomic_DNA"/>
</dbReference>
<evidence type="ECO:0000256" key="9">
    <source>
        <dbReference type="ARBA" id="ARBA00023004"/>
    </source>
</evidence>
<evidence type="ECO:0000256" key="15">
    <source>
        <dbReference type="RuleBase" id="RU003688"/>
    </source>
</evidence>
<keyword evidence="10 13" id="KW-0411">Iron-sulfur</keyword>
<evidence type="ECO:0000256" key="6">
    <source>
        <dbReference type="ARBA" id="ARBA00022765"/>
    </source>
</evidence>
<dbReference type="EMBL" id="MJLX01000008">
    <property type="protein sequence ID" value="RLM28074.1"/>
    <property type="molecule type" value="Genomic_DNA"/>
</dbReference>
<feature type="binding site" evidence="13">
    <location>
        <position position="98"/>
    </location>
    <ligand>
        <name>[4Fe-4S] cluster</name>
        <dbReference type="ChEBI" id="CHEBI:49883"/>
        <note>ligand shared between dimeric partners</note>
    </ligand>
</feature>
<dbReference type="InterPro" id="IPR000392">
    <property type="entry name" value="NifH/frxC"/>
</dbReference>
<evidence type="ECO:0000256" key="4">
    <source>
        <dbReference type="ARBA" id="ARBA00022723"/>
    </source>
</evidence>
<dbReference type="PROSITE" id="PS00692">
    <property type="entry name" value="NIFH_FRXC_2"/>
    <property type="match status" value="1"/>
</dbReference>
<dbReference type="GO" id="GO:0005524">
    <property type="term" value="F:ATP binding"/>
    <property type="evidence" value="ECO:0007669"/>
    <property type="project" value="UniProtKB-UniRule"/>
</dbReference>
<dbReference type="SUPFAM" id="SSF52540">
    <property type="entry name" value="P-loop containing nucleoside triphosphate hydrolases"/>
    <property type="match status" value="1"/>
</dbReference>
<dbReference type="PRINTS" id="PR00091">
    <property type="entry name" value="NITROGNASEII"/>
</dbReference>
<organism evidence="16 18">
    <name type="scientific">Brenneria goodwinii</name>
    <dbReference type="NCBI Taxonomy" id="1109412"/>
    <lineage>
        <taxon>Bacteria</taxon>
        <taxon>Pseudomonadati</taxon>
        <taxon>Pseudomonadota</taxon>
        <taxon>Gammaproteobacteria</taxon>
        <taxon>Enterobacterales</taxon>
        <taxon>Pectobacteriaceae</taxon>
        <taxon>Brenneria</taxon>
    </lineage>
</organism>
<evidence type="ECO:0000256" key="7">
    <source>
        <dbReference type="ARBA" id="ARBA00022840"/>
    </source>
</evidence>